<evidence type="ECO:0000256" key="2">
    <source>
        <dbReference type="SAM" id="MobiDB-lite"/>
    </source>
</evidence>
<name>A0A8H7S3U5_9FUNG</name>
<gene>
    <name evidence="3" type="ORF">INT45_002708</name>
</gene>
<feature type="region of interest" description="Disordered" evidence="2">
    <location>
        <begin position="433"/>
        <end position="471"/>
    </location>
</feature>
<dbReference type="OrthoDB" id="276323at2759"/>
<feature type="region of interest" description="Disordered" evidence="2">
    <location>
        <begin position="192"/>
        <end position="222"/>
    </location>
</feature>
<sequence length="905" mass="103635">MEKTGSGFYIIDAFSLRQTSKKPFHLEKRFLRNNNSLDNTNTTSLEEAEVKREALLEAKRQKLKHKFLAVQKAVKEVEARKESQRLLFWESLQVAELKRNNRIEQRRAQSKELVERAKIVARQNLLRYEAEQERLRNALENRLKQSNARILITGTAAASDAGATDNRRIKKRKQQGPLVDKRYNQHYYYTERHQPQQQRQQQNQKQEEDKNEEACSKNDKNKGIKKRKITWSELISIFHKLGLPMFSMPETWLQFNHLGRLLRNKRVIQVISKILNVVLNVIDKDGRKRSRVLLSAYMMTMCPCEVFQNVHGSEEQQLLASAKKVLQHFEEIVQSQENQPNLATKLAFEQCWNGYYALFESWKSNDMTQLVANMSAYCMELMRLKETLGKQGDNDGVNEQLDQQIVQVKERIHAVGGASALEHLAEAEQALHQSYPQQDAARTPSPGPSSVPPSPTPRPERSCAHEEEPPSISAEQLNRLLGGYAPVSGITNQQLAHEIILDPDFKLQRASTDEDPKTLEQQVRKIATQAFFDAVEEDIKNGSPEKSLPPLMNDVRQRLLGLVRSGSGIHTQIKETMDIPLIEQQTKQKIFDLDEKLQYVIQVMRQICAPVRDEAIKAIGDMDNNVHQLRAILEMLDNMAVDLGNFRLRSLRPHLIPVAVEYEQSKFAESLSQGQVGLAKTRAWLQQAKKKLADVANERNPENVPTRNDNHPSNNPNTVFEEAFISLLISPEMISPSWCPETILLDVERITQYQNELQSITIVAALVMLAKNFGHVGDLNVLAAKLFIMLEDGNTTIDNLALEIERNVCIIDEQRRPMIRAMVNKTVSHSDTVYSLLMRRVASVVRTQLNAGKFATREVLTSYGLECVRKPLEQLCVRVMILGRHHFQVYSQWYNDILVNDDNNN</sequence>
<dbReference type="InterPro" id="IPR008862">
    <property type="entry name" value="Tcp11"/>
</dbReference>
<feature type="compositionally biased region" description="Low complexity" evidence="2">
    <location>
        <begin position="195"/>
        <end position="204"/>
    </location>
</feature>
<dbReference type="AlphaFoldDB" id="A0A8H7S3U5"/>
<feature type="compositionally biased region" description="Basic and acidic residues" evidence="2">
    <location>
        <begin position="458"/>
        <end position="468"/>
    </location>
</feature>
<dbReference type="GO" id="GO:0010737">
    <property type="term" value="P:protein kinase A signaling"/>
    <property type="evidence" value="ECO:0007669"/>
    <property type="project" value="TreeGrafter"/>
</dbReference>
<accession>A0A8H7S3U5</accession>
<organism evidence="3 4">
    <name type="scientific">Circinella minor</name>
    <dbReference type="NCBI Taxonomy" id="1195481"/>
    <lineage>
        <taxon>Eukaryota</taxon>
        <taxon>Fungi</taxon>
        <taxon>Fungi incertae sedis</taxon>
        <taxon>Mucoromycota</taxon>
        <taxon>Mucoromycotina</taxon>
        <taxon>Mucoromycetes</taxon>
        <taxon>Mucorales</taxon>
        <taxon>Lichtheimiaceae</taxon>
        <taxon>Circinella</taxon>
    </lineage>
</organism>
<comment type="caution">
    <text evidence="3">The sequence shown here is derived from an EMBL/GenBank/DDBJ whole genome shotgun (WGS) entry which is preliminary data.</text>
</comment>
<dbReference type="PANTHER" id="PTHR12832:SF11">
    <property type="entry name" value="LD23868P"/>
    <property type="match status" value="1"/>
</dbReference>
<protein>
    <recommendedName>
        <fullName evidence="5">T-complex protein 11-like protein 1</fullName>
    </recommendedName>
</protein>
<dbReference type="Proteomes" id="UP000646827">
    <property type="component" value="Unassembled WGS sequence"/>
</dbReference>
<dbReference type="EMBL" id="JAEPRB010000102">
    <property type="protein sequence ID" value="KAG2221670.1"/>
    <property type="molecule type" value="Genomic_DNA"/>
</dbReference>
<feature type="compositionally biased region" description="Pro residues" evidence="2">
    <location>
        <begin position="445"/>
        <end position="457"/>
    </location>
</feature>
<comment type="similarity">
    <text evidence="1">Belongs to the TCP11 family.</text>
</comment>
<dbReference type="PANTHER" id="PTHR12832">
    <property type="entry name" value="TESTIS-SPECIFIC PROTEIN PBS13 T-COMPLEX 11"/>
    <property type="match status" value="1"/>
</dbReference>
<evidence type="ECO:0000313" key="4">
    <source>
        <dbReference type="Proteomes" id="UP000646827"/>
    </source>
</evidence>
<evidence type="ECO:0000313" key="3">
    <source>
        <dbReference type="EMBL" id="KAG2221670.1"/>
    </source>
</evidence>
<keyword evidence="4" id="KW-1185">Reference proteome</keyword>
<feature type="compositionally biased region" description="Basic and acidic residues" evidence="2">
    <location>
        <begin position="205"/>
        <end position="222"/>
    </location>
</feature>
<proteinExistence type="inferred from homology"/>
<evidence type="ECO:0000256" key="1">
    <source>
        <dbReference type="ARBA" id="ARBA00010954"/>
    </source>
</evidence>
<dbReference type="Pfam" id="PF05794">
    <property type="entry name" value="Tcp11"/>
    <property type="match status" value="1"/>
</dbReference>
<reference evidence="3 4" key="1">
    <citation type="submission" date="2020-12" db="EMBL/GenBank/DDBJ databases">
        <title>Metabolic potential, ecology and presence of endohyphal bacteria is reflected in genomic diversity of Mucoromycotina.</title>
        <authorList>
            <person name="Muszewska A."/>
            <person name="Okrasinska A."/>
            <person name="Steczkiewicz K."/>
            <person name="Drgas O."/>
            <person name="Orlowska M."/>
            <person name="Perlinska-Lenart U."/>
            <person name="Aleksandrzak-Piekarczyk T."/>
            <person name="Szatraj K."/>
            <person name="Zielenkiewicz U."/>
            <person name="Pilsyk S."/>
            <person name="Malc E."/>
            <person name="Mieczkowski P."/>
            <person name="Kruszewska J.S."/>
            <person name="Biernat P."/>
            <person name="Pawlowska J."/>
        </authorList>
    </citation>
    <scope>NUCLEOTIDE SEQUENCE [LARGE SCALE GENOMIC DNA]</scope>
    <source>
        <strain evidence="3 4">CBS 142.35</strain>
    </source>
</reference>
<evidence type="ECO:0008006" key="5">
    <source>
        <dbReference type="Google" id="ProtNLM"/>
    </source>
</evidence>